<dbReference type="EMBL" id="JAPTMU010000008">
    <property type="protein sequence ID" value="KAJ4939818.1"/>
    <property type="molecule type" value="Genomic_DNA"/>
</dbReference>
<feature type="region of interest" description="Disordered" evidence="1">
    <location>
        <begin position="37"/>
        <end position="63"/>
    </location>
</feature>
<comment type="caution">
    <text evidence="2">The sequence shown here is derived from an EMBL/GenBank/DDBJ whole genome shotgun (WGS) entry which is preliminary data.</text>
</comment>
<dbReference type="Proteomes" id="UP001219934">
    <property type="component" value="Unassembled WGS sequence"/>
</dbReference>
<accession>A0AAD6BBP7</accession>
<protein>
    <submittedName>
        <fullName evidence="2">Uncharacterized protein</fullName>
    </submittedName>
</protein>
<organism evidence="2 3">
    <name type="scientific">Pogonophryne albipinna</name>
    <dbReference type="NCBI Taxonomy" id="1090488"/>
    <lineage>
        <taxon>Eukaryota</taxon>
        <taxon>Metazoa</taxon>
        <taxon>Chordata</taxon>
        <taxon>Craniata</taxon>
        <taxon>Vertebrata</taxon>
        <taxon>Euteleostomi</taxon>
        <taxon>Actinopterygii</taxon>
        <taxon>Neopterygii</taxon>
        <taxon>Teleostei</taxon>
        <taxon>Neoteleostei</taxon>
        <taxon>Acanthomorphata</taxon>
        <taxon>Eupercaria</taxon>
        <taxon>Perciformes</taxon>
        <taxon>Notothenioidei</taxon>
        <taxon>Pogonophryne</taxon>
    </lineage>
</organism>
<keyword evidence="3" id="KW-1185">Reference proteome</keyword>
<proteinExistence type="predicted"/>
<evidence type="ECO:0000313" key="2">
    <source>
        <dbReference type="EMBL" id="KAJ4939818.1"/>
    </source>
</evidence>
<evidence type="ECO:0000313" key="3">
    <source>
        <dbReference type="Proteomes" id="UP001219934"/>
    </source>
</evidence>
<reference evidence="2" key="1">
    <citation type="submission" date="2022-11" db="EMBL/GenBank/DDBJ databases">
        <title>Chromosome-level genome of Pogonophryne albipinna.</title>
        <authorList>
            <person name="Jo E."/>
        </authorList>
    </citation>
    <scope>NUCLEOTIDE SEQUENCE</scope>
    <source>
        <strain evidence="2">SGF0006</strain>
        <tissue evidence="2">Muscle</tissue>
    </source>
</reference>
<evidence type="ECO:0000256" key="1">
    <source>
        <dbReference type="SAM" id="MobiDB-lite"/>
    </source>
</evidence>
<sequence>MRVGVMLKVDEGGVMLKVDEGGGDVEESSANKFLTQTDTSKTVSPGGTVTISATGSSDIGSYL</sequence>
<gene>
    <name evidence="2" type="ORF">JOQ06_029254</name>
</gene>
<dbReference type="AlphaFoldDB" id="A0AAD6BBP7"/>
<feature type="non-terminal residue" evidence="2">
    <location>
        <position position="63"/>
    </location>
</feature>
<name>A0AAD6BBP7_9TELE</name>